<feature type="transmembrane region" description="Helical" evidence="1">
    <location>
        <begin position="33"/>
        <end position="49"/>
    </location>
</feature>
<protein>
    <submittedName>
        <fullName evidence="3">PEP-CTERM sorting domain-containing protein</fullName>
    </submittedName>
</protein>
<feature type="signal peptide" evidence="2">
    <location>
        <begin position="1"/>
        <end position="23"/>
    </location>
</feature>
<keyword evidence="1" id="KW-0472">Membrane</keyword>
<evidence type="ECO:0000256" key="2">
    <source>
        <dbReference type="SAM" id="SignalP"/>
    </source>
</evidence>
<proteinExistence type="predicted"/>
<comment type="caution">
    <text evidence="3">The sequence shown here is derived from an EMBL/GenBank/DDBJ whole genome shotgun (WGS) entry which is preliminary data.</text>
</comment>
<evidence type="ECO:0000313" key="3">
    <source>
        <dbReference type="EMBL" id="MCZ0866037.1"/>
    </source>
</evidence>
<keyword evidence="4" id="KW-1185">Reference proteome</keyword>
<keyword evidence="2" id="KW-0732">Signal</keyword>
<evidence type="ECO:0000313" key="4">
    <source>
        <dbReference type="Proteomes" id="UP001069090"/>
    </source>
</evidence>
<organism evidence="3 4">
    <name type="scientific">Dasania phycosphaerae</name>
    <dbReference type="NCBI Taxonomy" id="2950436"/>
    <lineage>
        <taxon>Bacteria</taxon>
        <taxon>Pseudomonadati</taxon>
        <taxon>Pseudomonadota</taxon>
        <taxon>Gammaproteobacteria</taxon>
        <taxon>Cellvibrionales</taxon>
        <taxon>Spongiibacteraceae</taxon>
        <taxon>Dasania</taxon>
    </lineage>
</organism>
<dbReference type="NCBIfam" id="TIGR02595">
    <property type="entry name" value="PEP_CTERM"/>
    <property type="match status" value="1"/>
</dbReference>
<evidence type="ECO:0000256" key="1">
    <source>
        <dbReference type="SAM" id="Phobius"/>
    </source>
</evidence>
<dbReference type="Proteomes" id="UP001069090">
    <property type="component" value="Unassembled WGS sequence"/>
</dbReference>
<sequence>MKNTLLKSGMVLAVVTMANTAFAGSVVPVSEPGTFALLTGAIAVMALLHRNKRK</sequence>
<keyword evidence="1" id="KW-0812">Transmembrane</keyword>
<keyword evidence="1" id="KW-1133">Transmembrane helix</keyword>
<accession>A0A9J6RPT0</accession>
<feature type="chain" id="PRO_5039902164" evidence="2">
    <location>
        <begin position="24"/>
        <end position="54"/>
    </location>
</feature>
<gene>
    <name evidence="3" type="ORF">O0V09_12565</name>
</gene>
<dbReference type="AlphaFoldDB" id="A0A9J6RPT0"/>
<dbReference type="EMBL" id="JAPTGG010000010">
    <property type="protein sequence ID" value="MCZ0866037.1"/>
    <property type="molecule type" value="Genomic_DNA"/>
</dbReference>
<dbReference type="InterPro" id="IPR013424">
    <property type="entry name" value="Ice-binding_C"/>
</dbReference>
<name>A0A9J6RPT0_9GAMM</name>
<reference evidence="3 4" key="1">
    <citation type="submission" date="2022-12" db="EMBL/GenBank/DDBJ databases">
        <title>Dasania phycosphaerae sp. nov., isolated from particulate material of the south coast of Korea.</title>
        <authorList>
            <person name="Jiang Y."/>
        </authorList>
    </citation>
    <scope>NUCLEOTIDE SEQUENCE [LARGE SCALE GENOMIC DNA]</scope>
    <source>
        <strain evidence="3 4">GY-19</strain>
    </source>
</reference>
<dbReference type="RefSeq" id="WP_258332194.1">
    <property type="nucleotide sequence ID" value="NZ_JAPTGG010000010.1"/>
</dbReference>